<evidence type="ECO:0000256" key="12">
    <source>
        <dbReference type="ARBA" id="ARBA00022771"/>
    </source>
</evidence>
<evidence type="ECO:0000256" key="3">
    <source>
        <dbReference type="ARBA" id="ARBA00004510"/>
    </source>
</evidence>
<dbReference type="FunFam" id="3.30.60.20:FF:000005">
    <property type="entry name" value="Non-specific serine/threonine protein kinase"/>
    <property type="match status" value="1"/>
</dbReference>
<dbReference type="CDD" id="cd01243">
    <property type="entry name" value="PH_MRCK"/>
    <property type="match status" value="1"/>
</dbReference>
<dbReference type="PROSITE" id="PS50011">
    <property type="entry name" value="PROTEIN_KINASE_DOM"/>
    <property type="match status" value="1"/>
</dbReference>
<evidence type="ECO:0000256" key="18">
    <source>
        <dbReference type="ARBA" id="ARBA00047899"/>
    </source>
</evidence>
<dbReference type="InterPro" id="IPR000095">
    <property type="entry name" value="CRIB_dom"/>
</dbReference>
<feature type="domain" description="MYND-type" evidence="30">
    <location>
        <begin position="406"/>
        <end position="441"/>
    </location>
</feature>
<dbReference type="Gene3D" id="1.20.5.340">
    <property type="match status" value="1"/>
</dbReference>
<organism evidence="32 33">
    <name type="scientific">Mytilus galloprovincialis</name>
    <name type="common">Mediterranean mussel</name>
    <dbReference type="NCBI Taxonomy" id="29158"/>
    <lineage>
        <taxon>Eukaryota</taxon>
        <taxon>Metazoa</taxon>
        <taxon>Spiralia</taxon>
        <taxon>Lophotrochozoa</taxon>
        <taxon>Mollusca</taxon>
        <taxon>Bivalvia</taxon>
        <taxon>Autobranchia</taxon>
        <taxon>Pteriomorphia</taxon>
        <taxon>Mytilida</taxon>
        <taxon>Mytiloidea</taxon>
        <taxon>Mytilidae</taxon>
        <taxon>Mytilinae</taxon>
        <taxon>Mytilus</taxon>
    </lineage>
</organism>
<dbReference type="SMART" id="SM00109">
    <property type="entry name" value="C1"/>
    <property type="match status" value="1"/>
</dbReference>
<evidence type="ECO:0000256" key="19">
    <source>
        <dbReference type="ARBA" id="ARBA00048679"/>
    </source>
</evidence>
<evidence type="ECO:0000313" key="32">
    <source>
        <dbReference type="EMBL" id="VDH95712.1"/>
    </source>
</evidence>
<dbReference type="SMART" id="SM00036">
    <property type="entry name" value="CNH"/>
    <property type="match status" value="1"/>
</dbReference>
<feature type="domain" description="CRIB" evidence="28">
    <location>
        <begin position="2015"/>
        <end position="2028"/>
    </location>
</feature>
<feature type="domain" description="CRIB" evidence="28">
    <location>
        <begin position="2050"/>
        <end position="2063"/>
    </location>
</feature>
<evidence type="ECO:0000256" key="9">
    <source>
        <dbReference type="ARBA" id="ARBA00022679"/>
    </source>
</evidence>
<dbReference type="PROSITE" id="PS50102">
    <property type="entry name" value="RRM"/>
    <property type="match status" value="1"/>
</dbReference>
<dbReference type="PROSITE" id="PS51285">
    <property type="entry name" value="AGC_KINASE_CTER"/>
    <property type="match status" value="1"/>
</dbReference>
<keyword evidence="33" id="KW-1185">Reference proteome</keyword>
<evidence type="ECO:0000259" key="24">
    <source>
        <dbReference type="PROSITE" id="PS50003"/>
    </source>
</evidence>
<dbReference type="InterPro" id="IPR036322">
    <property type="entry name" value="WD40_repeat_dom_sf"/>
</dbReference>
<dbReference type="InterPro" id="IPR031597">
    <property type="entry name" value="KELK"/>
</dbReference>
<comment type="similarity">
    <text evidence="4">Belongs to the protein kinase superfamily. AGC Ser/Thr protein kinase family. DMPK subfamily.</text>
</comment>
<dbReference type="SMART" id="SM00233">
    <property type="entry name" value="PH"/>
    <property type="match status" value="1"/>
</dbReference>
<keyword evidence="14" id="KW-0862">Zinc</keyword>
<evidence type="ECO:0000256" key="7">
    <source>
        <dbReference type="ARBA" id="ARBA00022527"/>
    </source>
</evidence>
<dbReference type="PANTHER" id="PTHR22988:SF66">
    <property type="entry name" value="SERINE_THREONINE-PROTEIN KINASE GENGHIS KHAN"/>
    <property type="match status" value="1"/>
</dbReference>
<dbReference type="Proteomes" id="UP000596742">
    <property type="component" value="Unassembled WGS sequence"/>
</dbReference>
<feature type="region of interest" description="Disordered" evidence="23">
    <location>
        <begin position="1395"/>
        <end position="1439"/>
    </location>
</feature>
<evidence type="ECO:0000259" key="27">
    <source>
        <dbReference type="PROSITE" id="PS50102"/>
    </source>
</evidence>
<evidence type="ECO:0000259" key="26">
    <source>
        <dbReference type="PROSITE" id="PS50081"/>
    </source>
</evidence>
<feature type="region of interest" description="Disordered" evidence="23">
    <location>
        <begin position="899"/>
        <end position="919"/>
    </location>
</feature>
<dbReference type="InterPro" id="IPR008271">
    <property type="entry name" value="Ser/Thr_kinase_AS"/>
</dbReference>
<reference evidence="32" key="1">
    <citation type="submission" date="2018-11" db="EMBL/GenBank/DDBJ databases">
        <authorList>
            <person name="Alioto T."/>
            <person name="Alioto T."/>
        </authorList>
    </citation>
    <scope>NUCLEOTIDE SEQUENCE</scope>
</reference>
<keyword evidence="6" id="KW-0963">Cytoplasm</keyword>
<feature type="domain" description="RRM" evidence="27">
    <location>
        <begin position="37"/>
        <end position="115"/>
    </location>
</feature>
<accession>A0A8B6BV93</accession>
<dbReference type="SUPFAM" id="SSF144232">
    <property type="entry name" value="HIT/MYND zinc finger-like"/>
    <property type="match status" value="1"/>
</dbReference>
<evidence type="ECO:0000259" key="31">
    <source>
        <dbReference type="PROSITE" id="PS51285"/>
    </source>
</evidence>
<dbReference type="CDD" id="cd00132">
    <property type="entry name" value="CRIB"/>
    <property type="match status" value="1"/>
</dbReference>
<protein>
    <recommendedName>
        <fullName evidence="5">non-specific serine/threonine protein kinase</fullName>
        <ecNumber evidence="5">2.7.11.1</ecNumber>
    </recommendedName>
</protein>
<comment type="catalytic activity">
    <reaction evidence="18">
        <text>L-threonyl-[protein] + ATP = O-phospho-L-threonyl-[protein] + ADP + H(+)</text>
        <dbReference type="Rhea" id="RHEA:46608"/>
        <dbReference type="Rhea" id="RHEA-COMP:11060"/>
        <dbReference type="Rhea" id="RHEA-COMP:11605"/>
        <dbReference type="ChEBI" id="CHEBI:15378"/>
        <dbReference type="ChEBI" id="CHEBI:30013"/>
        <dbReference type="ChEBI" id="CHEBI:30616"/>
        <dbReference type="ChEBI" id="CHEBI:61977"/>
        <dbReference type="ChEBI" id="CHEBI:456216"/>
        <dbReference type="EC" id="2.7.11.1"/>
    </reaction>
</comment>
<dbReference type="InterPro" id="IPR035979">
    <property type="entry name" value="RBD_domain_sf"/>
</dbReference>
<evidence type="ECO:0000256" key="16">
    <source>
        <dbReference type="ARBA" id="ARBA00023054"/>
    </source>
</evidence>
<feature type="region of interest" description="Disordered" evidence="23">
    <location>
        <begin position="249"/>
        <end position="272"/>
    </location>
</feature>
<dbReference type="SUPFAM" id="SSF57889">
    <property type="entry name" value="Cysteine-rich domain"/>
    <property type="match status" value="1"/>
</dbReference>
<keyword evidence="12 20" id="KW-0863">Zinc-finger</keyword>
<feature type="domain" description="PH" evidence="24">
    <location>
        <begin position="1535"/>
        <end position="1653"/>
    </location>
</feature>
<dbReference type="GO" id="GO:0005737">
    <property type="term" value="C:cytoplasm"/>
    <property type="evidence" value="ECO:0007669"/>
    <property type="project" value="UniProtKB-SubCell"/>
</dbReference>
<evidence type="ECO:0000259" key="28">
    <source>
        <dbReference type="PROSITE" id="PS50108"/>
    </source>
</evidence>
<dbReference type="InterPro" id="IPR012677">
    <property type="entry name" value="Nucleotide-bd_a/b_plait_sf"/>
</dbReference>
<feature type="compositionally biased region" description="Polar residues" evidence="23">
    <location>
        <begin position="2113"/>
        <end position="2127"/>
    </location>
</feature>
<dbReference type="FunFam" id="3.30.200.20:FF:001209">
    <property type="entry name" value="Serine/threonine-protein kinase MRCK beta"/>
    <property type="match status" value="1"/>
</dbReference>
<evidence type="ECO:0000259" key="29">
    <source>
        <dbReference type="PROSITE" id="PS50219"/>
    </source>
</evidence>
<dbReference type="InterPro" id="IPR011009">
    <property type="entry name" value="Kinase-like_dom_sf"/>
</dbReference>
<dbReference type="InterPro" id="IPR057529">
    <property type="entry name" value="MRCK/ROCK_PH"/>
</dbReference>
<feature type="compositionally biased region" description="Basic and acidic residues" evidence="23">
    <location>
        <begin position="116"/>
        <end position="129"/>
    </location>
</feature>
<dbReference type="SUPFAM" id="SSF50978">
    <property type="entry name" value="WD40 repeat-like"/>
    <property type="match status" value="1"/>
</dbReference>
<evidence type="ECO:0000256" key="13">
    <source>
        <dbReference type="ARBA" id="ARBA00022777"/>
    </source>
</evidence>
<feature type="region of interest" description="Disordered" evidence="23">
    <location>
        <begin position="1"/>
        <end position="31"/>
    </location>
</feature>
<name>A0A8B6BV93_MYTGA</name>
<evidence type="ECO:0000256" key="21">
    <source>
        <dbReference type="PROSITE-ProRule" id="PRU00176"/>
    </source>
</evidence>
<evidence type="ECO:0000256" key="10">
    <source>
        <dbReference type="ARBA" id="ARBA00022723"/>
    </source>
</evidence>
<dbReference type="SUPFAM" id="SSF54928">
    <property type="entry name" value="RNA-binding domain, RBD"/>
    <property type="match status" value="1"/>
</dbReference>
<dbReference type="InterPro" id="IPR002893">
    <property type="entry name" value="Znf_MYND"/>
</dbReference>
<evidence type="ECO:0000256" key="15">
    <source>
        <dbReference type="ARBA" id="ARBA00022840"/>
    </source>
</evidence>
<proteinExistence type="inferred from homology"/>
<keyword evidence="17" id="KW-0966">Cell projection</keyword>
<feature type="compositionally biased region" description="Basic and acidic residues" evidence="23">
    <location>
        <begin position="1"/>
        <end position="18"/>
    </location>
</feature>
<dbReference type="GO" id="GO:0004674">
    <property type="term" value="F:protein serine/threonine kinase activity"/>
    <property type="evidence" value="ECO:0007669"/>
    <property type="project" value="UniProtKB-KW"/>
</dbReference>
<dbReference type="CDD" id="cd23024">
    <property type="entry name" value="zf-HIT_ZNHIT2-3"/>
    <property type="match status" value="1"/>
</dbReference>
<dbReference type="GO" id="GO:0030027">
    <property type="term" value="C:lamellipodium"/>
    <property type="evidence" value="ECO:0007669"/>
    <property type="project" value="UniProtKB-SubCell"/>
</dbReference>
<dbReference type="Gene3D" id="1.10.510.10">
    <property type="entry name" value="Transferase(Phosphotransferase) domain 1"/>
    <property type="match status" value="1"/>
</dbReference>
<dbReference type="EMBL" id="UYJE01000721">
    <property type="protein sequence ID" value="VDH95712.1"/>
    <property type="molecule type" value="Genomic_DNA"/>
</dbReference>
<evidence type="ECO:0000259" key="30">
    <source>
        <dbReference type="PROSITE" id="PS50865"/>
    </source>
</evidence>
<dbReference type="PROSITE" id="PS50108">
    <property type="entry name" value="CRIB"/>
    <property type="match status" value="2"/>
</dbReference>
<feature type="region of interest" description="Disordered" evidence="23">
    <location>
        <begin position="1023"/>
        <end position="1047"/>
    </location>
</feature>
<dbReference type="Pfam" id="PF00433">
    <property type="entry name" value="Pkinase_C"/>
    <property type="match status" value="1"/>
</dbReference>
<dbReference type="InterPro" id="IPR011993">
    <property type="entry name" value="PH-like_dom_sf"/>
</dbReference>
<dbReference type="InterPro" id="IPR002219">
    <property type="entry name" value="PKC_DAG/PE"/>
</dbReference>
<dbReference type="GO" id="GO:0005524">
    <property type="term" value="F:ATP binding"/>
    <property type="evidence" value="ECO:0007669"/>
    <property type="project" value="UniProtKB-KW"/>
</dbReference>
<dbReference type="Pfam" id="PF08826">
    <property type="entry name" value="DMPK_coil"/>
    <property type="match status" value="1"/>
</dbReference>
<evidence type="ECO:0000256" key="4">
    <source>
        <dbReference type="ARBA" id="ARBA00005719"/>
    </source>
</evidence>
<dbReference type="CDD" id="cd05597">
    <property type="entry name" value="STKc_DMPK_like"/>
    <property type="match status" value="1"/>
</dbReference>
<feature type="coiled-coil region" evidence="22">
    <location>
        <begin position="1339"/>
        <end position="1366"/>
    </location>
</feature>
<dbReference type="Gene3D" id="2.30.29.30">
    <property type="entry name" value="Pleckstrin-homology domain (PH domain)/Phosphotyrosine-binding domain (PTB)"/>
    <property type="match status" value="1"/>
</dbReference>
<dbReference type="Pfam" id="PF00076">
    <property type="entry name" value="RRM_1"/>
    <property type="match status" value="1"/>
</dbReference>
<dbReference type="PROSITE" id="PS50865">
    <property type="entry name" value="ZF_MYND_2"/>
    <property type="match status" value="1"/>
</dbReference>
<sequence length="2172" mass="247576">MDSWDPRRDDFDDKKFNSYDRGPGRNIRKNQDKKEGVQLYITGIPKELSDDGLSNLFSRAGNVLHAKMMVSKRTDLKSTFGFVTMSNLAEAEDAIRQLNKFELREHTLKVAIAMSDEDRQRRRNEKQDQEEFLNSLPSSRMGGQSRSKGSDSDSDKGSVKSGRRIVLTNGQLGGHKQMNNQGIRNYGRQGLLGSYLGTHIKCGGRVTPNPSYMPVQHGPSQLSQRFNQFDRNGLMEYDGQSDCGSYAGARGRGRGASPHNFRNKNSSGYGRGMPQGDRGYGYGGNPGYGNPFGDGYGRGSRQPRYYNDGNYMDYRGFGRGQPYQGGDYNNGYEGYGGGYHEDHSYNNNNYGYTYEDNYHHNTPNYGVHRKGNMDYGKRQNMHSSMESLAGPRKDVKRAIKVDPRPCNVCSTTGVSQCSRCKTPYCSVKCQKSDWERHKQFCQDLRKQNEFATKFENQFEIDVGEEIVEQMKTKMHSDICSFLLRHLETLGSFMAFPWPAMAAILPWRPSCFQQTSFDLIRLTATYSCNNEVAVVKLKNTDKVFAMKILNKWEMLKRAETACFKEERDVLVKGDRRWITNLHYAFQDENFLYLVMDYYCGGDLLTLLTKFEEGLPEDLAKFYIAEMVLAVSSLHKLGYVHRDIKPDNVLIDLSGHIVLADFGSCLKLQEDGTVRSSRAVGTPDYISPEILRAMEDGHGRYGPECDWWSIGVCIFEMLIGETPFYAESLVETYGKIMNHQSRFEFPCDIEISDDATDLIKKLICSAETRFGRTGLDEFKQHPWFSGIDWENIREMNAPYVPEVSSPTDTSNFDVDDSDFTHTDSIPPSTNATFTGHHLPFVGFTFTSHSQISDLGNLQDVGDIDPSNLESLAVEAFERRIKNLDRENTELKRKLQESTVTVQRLSSEASGAAASGASESESRHLKEEIAVLHKVVAESQTEISAIEQELKRAQDNKQEIERKIKLIEEEKNALEKELQDFRDKYKQQSRELKEALAKQKITIEQYTDTNDSLLKTQSKVKELTRELRNKEDEVDESKRKLDSMKNERRRIEKSMSELQNHLEEFKSESSKEKKLRERAEQYTRELEQEIEGIKRKNLGRASNPANIELTQEVSRLKSQLEKTKVEKEEKVSRVTSKYQSEISDLKFSLSEHEHKDKELRKEILTLKDKLKNNVSEDEVASRIQRLKLQLEHSERQHALIGEENDRLKDEISSQENALRAMNKEKMQLEQEMRDIYDKRESVAQWEAQISEIIKWVSDEKDARGYLQALATKMTEELENLKVMGVSDDSNRQRWRNRRSQRLDKMELLTLQSSLQSEIQAKQQIADELSKLKSSVVSFEKKNHEQDTIIEKLSKEVEELRKEKETLLEKQDIADWERSREQTLMSFIKGQFSLLNDSDNESAVEDDSMSEDGLSHGDSRTNSRSDLHMGAPPDTPDVTHQSSPIIQPEHVYDQPWGASKTGSMPQPKTHKFVMKNFYTPSKCNLCTSLMVGIQRQGTTCSECAYCCHVHCMEKAPSVCPVPAEQIKRPVGIDINRGIGTAYEGYVRVPRLGGIKKGWIRQFVVVCDFKLFLYDTLPDKNQPTNVVQQVLDMRDEEFSVSAVLPSDVIHANKKDIPCILRVTTSEMNPPGSKYQVLMLAESEQERHRWVGALNELHKLLRKNKLPYKSAFQAQEVYDNSLSLVKNTNSCTILEQNKLLMGTDEGLFVAQLNKDVLIRIGDKNEKKPVYQVELVHDEQLVVYTSGRQHHVKIIHQSVLDGHEGDPVKIPDTKGCSVFCVGFIRQTQNSCLCVAIKRTIQVYDLILTRQRYRKVKDIQVPGHVQFLEIINDRLCVGYPSCFAIYSVQGDAAPMALLNTEDPSLQFLVQIQLDALLAVQVSESEYFLVFNVLGVYVDNSGKRSRTQEMMWPAPPLAFAYYEPYLLCYSENAVFVYNIQTTEWIQTLNLKKTKPLCKDGSMNLFTNLDSQHIVYFKNIHLEEDKLNLSEIFKSKSVNRSKRRFSFKTRDDQNVKGQERRSREISGPMSFSHVAHMGPDSFHTSTPVLPVQADRRSRIISGPTNFSHVAHMGPDLGLQALIELPKNQPQPEASGGNDPIPQRVRSMLHPSMKTVQEAHTRGAQHNGSARPISTASDSPDLGHDRASLGESTSSMFEVHAMSPDSIGRGVSNYTYQSSKWPV</sequence>
<dbReference type="InterPro" id="IPR000504">
    <property type="entry name" value="RRM_dom"/>
</dbReference>
<dbReference type="Pfam" id="PF01753">
    <property type="entry name" value="zf-MYND"/>
    <property type="match status" value="1"/>
</dbReference>
<dbReference type="Pfam" id="PF15796">
    <property type="entry name" value="KELK"/>
    <property type="match status" value="1"/>
</dbReference>
<feature type="compositionally biased region" description="Basic and acidic residues" evidence="23">
    <location>
        <begin position="148"/>
        <end position="158"/>
    </location>
</feature>
<dbReference type="Pfam" id="PF00069">
    <property type="entry name" value="Pkinase"/>
    <property type="match status" value="1"/>
</dbReference>
<dbReference type="InterPro" id="IPR000961">
    <property type="entry name" value="AGC-kinase_C"/>
</dbReference>
<dbReference type="CDD" id="cd00590">
    <property type="entry name" value="RRM_SF"/>
    <property type="match status" value="1"/>
</dbReference>
<comment type="subcellular location">
    <subcellularLocation>
        <location evidence="3">Cell projection</location>
        <location evidence="3">Lamellipodium</location>
    </subcellularLocation>
    <subcellularLocation>
        <location evidence="2">Cytoplasm</location>
    </subcellularLocation>
</comment>
<feature type="domain" description="CNH" evidence="29">
    <location>
        <begin position="1679"/>
        <end position="1954"/>
    </location>
</feature>
<dbReference type="Gene3D" id="3.30.70.330">
    <property type="match status" value="1"/>
</dbReference>
<dbReference type="Pfam" id="PF25346">
    <property type="entry name" value="PH_MRCK"/>
    <property type="match status" value="1"/>
</dbReference>
<dbReference type="OrthoDB" id="10047816at2759"/>
<evidence type="ECO:0000256" key="22">
    <source>
        <dbReference type="SAM" id="Coils"/>
    </source>
</evidence>
<keyword evidence="7" id="KW-0723">Serine/threonine-protein kinase</keyword>
<evidence type="ECO:0000256" key="23">
    <source>
        <dbReference type="SAM" id="MobiDB-lite"/>
    </source>
</evidence>
<feature type="compositionally biased region" description="Basic and acidic residues" evidence="23">
    <location>
        <begin position="1409"/>
        <end position="1423"/>
    </location>
</feature>
<evidence type="ECO:0000256" key="17">
    <source>
        <dbReference type="ARBA" id="ARBA00023273"/>
    </source>
</evidence>
<feature type="region of interest" description="Disordered" evidence="23">
    <location>
        <begin position="2104"/>
        <end position="2138"/>
    </location>
</feature>
<dbReference type="Pfam" id="PF00780">
    <property type="entry name" value="CNH"/>
    <property type="match status" value="1"/>
</dbReference>
<dbReference type="FunFam" id="2.30.29.30:FF:000242">
    <property type="entry name" value="serine/threonine-protein kinase MRCK gamma isoform X1"/>
    <property type="match status" value="1"/>
</dbReference>
<keyword evidence="15" id="KW-0067">ATP-binding</keyword>
<comment type="caution">
    <text evidence="32">The sequence shown here is derived from an EMBL/GenBank/DDBJ whole genome shotgun (WGS) entry which is preliminary data.</text>
</comment>
<feature type="domain" description="AGC-kinase C-terminal" evidence="31">
    <location>
        <begin position="783"/>
        <end position="853"/>
    </location>
</feature>
<dbReference type="PROSITE" id="PS50219">
    <property type="entry name" value="CNH"/>
    <property type="match status" value="1"/>
</dbReference>
<evidence type="ECO:0000256" key="5">
    <source>
        <dbReference type="ARBA" id="ARBA00012513"/>
    </source>
</evidence>
<keyword evidence="10" id="KW-0479">Metal-binding</keyword>
<dbReference type="Gene3D" id="3.30.200.20">
    <property type="entry name" value="Phosphorylase Kinase, domain 1"/>
    <property type="match status" value="1"/>
</dbReference>
<evidence type="ECO:0000256" key="11">
    <source>
        <dbReference type="ARBA" id="ARBA00022741"/>
    </source>
</evidence>
<dbReference type="SMART" id="SM00220">
    <property type="entry name" value="S_TKc"/>
    <property type="match status" value="1"/>
</dbReference>
<dbReference type="CDD" id="cd20809">
    <property type="entry name" value="C1_MRCK"/>
    <property type="match status" value="1"/>
</dbReference>
<comment type="catalytic activity">
    <reaction evidence="19">
        <text>L-seryl-[protein] + ATP = O-phospho-L-seryl-[protein] + ADP + H(+)</text>
        <dbReference type="Rhea" id="RHEA:17989"/>
        <dbReference type="Rhea" id="RHEA-COMP:9863"/>
        <dbReference type="Rhea" id="RHEA-COMP:11604"/>
        <dbReference type="ChEBI" id="CHEBI:15378"/>
        <dbReference type="ChEBI" id="CHEBI:29999"/>
        <dbReference type="ChEBI" id="CHEBI:30616"/>
        <dbReference type="ChEBI" id="CHEBI:83421"/>
        <dbReference type="ChEBI" id="CHEBI:456216"/>
        <dbReference type="EC" id="2.7.11.1"/>
    </reaction>
</comment>
<dbReference type="PROSITE" id="PS00479">
    <property type="entry name" value="ZF_DAG_PE_1"/>
    <property type="match status" value="1"/>
</dbReference>
<dbReference type="GO" id="GO:0005856">
    <property type="term" value="C:cytoskeleton"/>
    <property type="evidence" value="ECO:0007669"/>
    <property type="project" value="TreeGrafter"/>
</dbReference>
<dbReference type="GO" id="GO:0008270">
    <property type="term" value="F:zinc ion binding"/>
    <property type="evidence" value="ECO:0007669"/>
    <property type="project" value="UniProtKB-KW"/>
</dbReference>
<evidence type="ECO:0000256" key="2">
    <source>
        <dbReference type="ARBA" id="ARBA00004496"/>
    </source>
</evidence>
<dbReference type="SMART" id="SM00360">
    <property type="entry name" value="RRM"/>
    <property type="match status" value="1"/>
</dbReference>
<feature type="compositionally biased region" description="Acidic residues" evidence="23">
    <location>
        <begin position="1395"/>
        <end position="1406"/>
    </location>
</feature>
<dbReference type="SMART" id="SM00285">
    <property type="entry name" value="PBD"/>
    <property type="match status" value="2"/>
</dbReference>
<evidence type="ECO:0000256" key="14">
    <source>
        <dbReference type="ARBA" id="ARBA00022833"/>
    </source>
</evidence>
<dbReference type="PROSITE" id="PS00108">
    <property type="entry name" value="PROTEIN_KINASE_ST"/>
    <property type="match status" value="1"/>
</dbReference>
<dbReference type="Pfam" id="PF00130">
    <property type="entry name" value="C1_1"/>
    <property type="match status" value="1"/>
</dbReference>
<keyword evidence="9 32" id="KW-0808">Transferase</keyword>
<dbReference type="EC" id="2.7.11.1" evidence="5"/>
<dbReference type="InterPro" id="IPR001849">
    <property type="entry name" value="PH_domain"/>
</dbReference>
<comment type="cofactor">
    <cofactor evidence="1">
        <name>Mg(2+)</name>
        <dbReference type="ChEBI" id="CHEBI:18420"/>
    </cofactor>
</comment>
<dbReference type="SUPFAM" id="SSF56112">
    <property type="entry name" value="Protein kinase-like (PK-like)"/>
    <property type="match status" value="1"/>
</dbReference>
<dbReference type="FunFam" id="1.10.510.10:FF:000014">
    <property type="entry name" value="Non-specific serine/threonine protein kinase"/>
    <property type="match status" value="1"/>
</dbReference>
<dbReference type="SUPFAM" id="SSF50729">
    <property type="entry name" value="PH domain-like"/>
    <property type="match status" value="1"/>
</dbReference>
<feature type="domain" description="Protein kinase" evidence="25">
    <location>
        <begin position="519"/>
        <end position="782"/>
    </location>
</feature>
<dbReference type="Gene3D" id="3.30.60.20">
    <property type="match status" value="1"/>
</dbReference>
<dbReference type="GO" id="GO:0003723">
    <property type="term" value="F:RNA binding"/>
    <property type="evidence" value="ECO:0007669"/>
    <property type="project" value="UniProtKB-UniRule"/>
</dbReference>
<dbReference type="PROSITE" id="PS50081">
    <property type="entry name" value="ZF_DAG_PE_2"/>
    <property type="match status" value="1"/>
</dbReference>
<dbReference type="InterPro" id="IPR001180">
    <property type="entry name" value="CNH_dom"/>
</dbReference>
<keyword evidence="8" id="KW-0597">Phosphoprotein</keyword>
<feature type="compositionally biased region" description="Low complexity" evidence="23">
    <location>
        <begin position="903"/>
        <end position="916"/>
    </location>
</feature>
<gene>
    <name evidence="32" type="ORF">MGAL_10B050587</name>
</gene>
<feature type="domain" description="Phorbol-ester/DAG-type" evidence="26">
    <location>
        <begin position="1465"/>
        <end position="1515"/>
    </location>
</feature>
<keyword evidence="16 22" id="KW-0175">Coiled coil</keyword>
<keyword evidence="21" id="KW-0694">RNA-binding</keyword>
<dbReference type="PANTHER" id="PTHR22988">
    <property type="entry name" value="MYOTONIC DYSTROPHY S/T KINASE-RELATED"/>
    <property type="match status" value="1"/>
</dbReference>
<dbReference type="InterPro" id="IPR014930">
    <property type="entry name" value="Myotonic_dystrophy_kinase_coil"/>
</dbReference>
<evidence type="ECO:0000256" key="8">
    <source>
        <dbReference type="ARBA" id="ARBA00022553"/>
    </source>
</evidence>
<dbReference type="InterPro" id="IPR046349">
    <property type="entry name" value="C1-like_sf"/>
</dbReference>
<evidence type="ECO:0000256" key="20">
    <source>
        <dbReference type="PROSITE-ProRule" id="PRU00134"/>
    </source>
</evidence>
<dbReference type="InterPro" id="IPR000719">
    <property type="entry name" value="Prot_kinase_dom"/>
</dbReference>
<dbReference type="InterPro" id="IPR050839">
    <property type="entry name" value="Rho-assoc_Ser/Thr_Kinase"/>
</dbReference>
<evidence type="ECO:0000256" key="1">
    <source>
        <dbReference type="ARBA" id="ARBA00001946"/>
    </source>
</evidence>
<keyword evidence="11" id="KW-0547">Nucleotide-binding</keyword>
<dbReference type="InterPro" id="IPR017892">
    <property type="entry name" value="Pkinase_C"/>
</dbReference>
<dbReference type="Gene3D" id="6.10.140.2220">
    <property type="match status" value="1"/>
</dbReference>
<evidence type="ECO:0000259" key="25">
    <source>
        <dbReference type="PROSITE" id="PS50011"/>
    </source>
</evidence>
<evidence type="ECO:0000256" key="6">
    <source>
        <dbReference type="ARBA" id="ARBA00022490"/>
    </source>
</evidence>
<dbReference type="SMART" id="SM00133">
    <property type="entry name" value="S_TK_X"/>
    <property type="match status" value="1"/>
</dbReference>
<keyword evidence="13 32" id="KW-0418">Kinase</keyword>
<dbReference type="PROSITE" id="PS50003">
    <property type="entry name" value="PH_DOMAIN"/>
    <property type="match status" value="1"/>
</dbReference>
<feature type="region of interest" description="Disordered" evidence="23">
    <location>
        <begin position="114"/>
        <end position="180"/>
    </location>
</feature>
<dbReference type="GO" id="GO:0031032">
    <property type="term" value="P:actomyosin structure organization"/>
    <property type="evidence" value="ECO:0007669"/>
    <property type="project" value="TreeGrafter"/>
</dbReference>
<evidence type="ECO:0000313" key="33">
    <source>
        <dbReference type="Proteomes" id="UP000596742"/>
    </source>
</evidence>